<accession>A0A6J7FQW4</accession>
<evidence type="ECO:0000313" key="5">
    <source>
        <dbReference type="EMBL" id="CAB4896174.1"/>
    </source>
</evidence>
<evidence type="ECO:0000259" key="4">
    <source>
        <dbReference type="PROSITE" id="PS51898"/>
    </source>
</evidence>
<dbReference type="Pfam" id="PF00589">
    <property type="entry name" value="Phage_integrase"/>
    <property type="match status" value="1"/>
</dbReference>
<dbReference type="EMBL" id="CAFBMK010000010">
    <property type="protein sequence ID" value="CAB4896174.1"/>
    <property type="molecule type" value="Genomic_DNA"/>
</dbReference>
<keyword evidence="2" id="KW-0238">DNA-binding</keyword>
<dbReference type="InterPro" id="IPR002104">
    <property type="entry name" value="Integrase_catalytic"/>
</dbReference>
<dbReference type="GO" id="GO:0003677">
    <property type="term" value="F:DNA binding"/>
    <property type="evidence" value="ECO:0007669"/>
    <property type="project" value="UniProtKB-KW"/>
</dbReference>
<reference evidence="5" key="1">
    <citation type="submission" date="2020-05" db="EMBL/GenBank/DDBJ databases">
        <authorList>
            <person name="Chiriac C."/>
            <person name="Salcher M."/>
            <person name="Ghai R."/>
            <person name="Kavagutti S V."/>
        </authorList>
    </citation>
    <scope>NUCLEOTIDE SEQUENCE</scope>
</reference>
<gene>
    <name evidence="5" type="ORF">UFOPK3564_00311</name>
</gene>
<dbReference type="InterPro" id="IPR010998">
    <property type="entry name" value="Integrase_recombinase_N"/>
</dbReference>
<dbReference type="InterPro" id="IPR011010">
    <property type="entry name" value="DNA_brk_join_enz"/>
</dbReference>
<dbReference type="AlphaFoldDB" id="A0A6J7FQW4"/>
<evidence type="ECO:0000256" key="3">
    <source>
        <dbReference type="ARBA" id="ARBA00023172"/>
    </source>
</evidence>
<protein>
    <submittedName>
        <fullName evidence="5">Unannotated protein</fullName>
    </submittedName>
</protein>
<dbReference type="CDD" id="cd01189">
    <property type="entry name" value="INT_ICEBs1_C_like"/>
    <property type="match status" value="1"/>
</dbReference>
<feature type="domain" description="Tyr recombinase" evidence="4">
    <location>
        <begin position="162"/>
        <end position="350"/>
    </location>
</feature>
<organism evidence="5">
    <name type="scientific">freshwater metagenome</name>
    <dbReference type="NCBI Taxonomy" id="449393"/>
    <lineage>
        <taxon>unclassified sequences</taxon>
        <taxon>metagenomes</taxon>
        <taxon>ecological metagenomes</taxon>
    </lineage>
</organism>
<dbReference type="PANTHER" id="PTHR30349">
    <property type="entry name" value="PHAGE INTEGRASE-RELATED"/>
    <property type="match status" value="1"/>
</dbReference>
<evidence type="ECO:0000256" key="1">
    <source>
        <dbReference type="ARBA" id="ARBA00008857"/>
    </source>
</evidence>
<dbReference type="PANTHER" id="PTHR30349:SF64">
    <property type="entry name" value="PROPHAGE INTEGRASE INTD-RELATED"/>
    <property type="match status" value="1"/>
</dbReference>
<dbReference type="PROSITE" id="PS51898">
    <property type="entry name" value="TYR_RECOMBINASE"/>
    <property type="match status" value="1"/>
</dbReference>
<dbReference type="InterPro" id="IPR050090">
    <property type="entry name" value="Tyrosine_recombinase_XerCD"/>
</dbReference>
<dbReference type="GO" id="GO:0015074">
    <property type="term" value="P:DNA integration"/>
    <property type="evidence" value="ECO:0007669"/>
    <property type="project" value="InterPro"/>
</dbReference>
<comment type="similarity">
    <text evidence="1">Belongs to the 'phage' integrase family.</text>
</comment>
<evidence type="ECO:0000256" key="2">
    <source>
        <dbReference type="ARBA" id="ARBA00023125"/>
    </source>
</evidence>
<dbReference type="GO" id="GO:0006310">
    <property type="term" value="P:DNA recombination"/>
    <property type="evidence" value="ECO:0007669"/>
    <property type="project" value="UniProtKB-KW"/>
</dbReference>
<keyword evidence="3" id="KW-0233">DNA recombination</keyword>
<dbReference type="Gene3D" id="1.10.150.130">
    <property type="match status" value="1"/>
</dbReference>
<dbReference type="SUPFAM" id="SSF56349">
    <property type="entry name" value="DNA breaking-rejoining enzymes"/>
    <property type="match status" value="1"/>
</dbReference>
<proteinExistence type="inferred from homology"/>
<sequence>MSIHGPQGGPYVVRWRDDAGKNRQRTFTLKSDAQEWDGEVRRLKQRGHLGRLDGGKMTLSQFLNDTFIPDVLAQRAPRTQTFYRDILSAHVLPDLGTVPLAAITAKRLRAWQRDRLNAGAGRYALNRALVLVGQVLQHAAEEGELEQNVAQLVRKVEEHPTDAVVPLAPITVERILARLPLRDHTIVSLLAYAGLRPGEVYGLRWQDLGEHTIHVQRAVDGMGGLKTTKTKATRSVRFLPTTAADVAAWRDDQGRVAAKALVFPVRTQTKAATKDIMDNWRERTWRPALASARVEYQRPYDLRHSYASLLLAEGRNVHYVAQQLGHDPKLTLSTYGHLIAEYEHGANIDPDAEIQAARAKVAAGHTEDAS</sequence>
<dbReference type="InterPro" id="IPR013762">
    <property type="entry name" value="Integrase-like_cat_sf"/>
</dbReference>
<name>A0A6J7FQW4_9ZZZZ</name>
<dbReference type="Gene3D" id="1.10.443.10">
    <property type="entry name" value="Intergrase catalytic core"/>
    <property type="match status" value="1"/>
</dbReference>